<name>A0A7W8LQ07_9DEIO</name>
<accession>A0A7W8LQ07</accession>
<comment type="caution">
    <text evidence="1">The sequence shown here is derived from an EMBL/GenBank/DDBJ whole genome shotgun (WGS) entry which is preliminary data.</text>
</comment>
<dbReference type="RefSeq" id="WP_184027881.1">
    <property type="nucleotide sequence ID" value="NZ_JACHFN010000005.1"/>
</dbReference>
<evidence type="ECO:0000313" key="2">
    <source>
        <dbReference type="Proteomes" id="UP000525389"/>
    </source>
</evidence>
<protein>
    <submittedName>
        <fullName evidence="1">Uncharacterized protein</fullName>
    </submittedName>
</protein>
<sequence length="374" mass="40439">MNAPLERYLRDATRGLRPCDRRRVQRELRADLERLIDEQRLLGLDQPAATQAALSLYGDPAETALGFTRVHTLPRLQPLVPVFLALFAVVGVVTSTRASQALLVTAQGERPVCADLPAPALQCLSERQGWVALSDLIHLLQAQGWKVTSARTTAADVPGISNDVLRVTAAGVTFDLPNGPDHVHRARLAARGVMVPPDQTTFRRGDETFVQATALFGRLANLRELPVRIEQAAGRSTVRLAKTQIPFAFTELDPAEEVLWQTAGLALAQEFGLTVAAERQPKGLEHPVQVQVPAAGTYLLVYRHPQAAGVGYQVVQADAAGRLAARLPVEAVRVVAEPRLAWRSVGAVSVLRFTGRMNGSGARLIAESSAVLRP</sequence>
<evidence type="ECO:0000313" key="1">
    <source>
        <dbReference type="EMBL" id="MBB5234259.1"/>
    </source>
</evidence>
<keyword evidence="2" id="KW-1185">Reference proteome</keyword>
<dbReference type="Proteomes" id="UP000525389">
    <property type="component" value="Unassembled WGS sequence"/>
</dbReference>
<proteinExistence type="predicted"/>
<gene>
    <name evidence="1" type="ORF">HNQ09_001697</name>
</gene>
<dbReference type="AlphaFoldDB" id="A0A7W8LQ07"/>
<reference evidence="1 2" key="1">
    <citation type="submission" date="2020-08" db="EMBL/GenBank/DDBJ databases">
        <title>Genomic Encyclopedia of Type Strains, Phase IV (KMG-IV): sequencing the most valuable type-strain genomes for metagenomic binning, comparative biology and taxonomic classification.</title>
        <authorList>
            <person name="Goeker M."/>
        </authorList>
    </citation>
    <scope>NUCLEOTIDE SEQUENCE [LARGE SCALE GENOMIC DNA]</scope>
    <source>
        <strain evidence="1 2">DSM 101791</strain>
    </source>
</reference>
<dbReference type="EMBL" id="JACHFN010000005">
    <property type="protein sequence ID" value="MBB5234259.1"/>
    <property type="molecule type" value="Genomic_DNA"/>
</dbReference>
<organism evidence="1 2">
    <name type="scientific">Deinococcus budaensis</name>
    <dbReference type="NCBI Taxonomy" id="1665626"/>
    <lineage>
        <taxon>Bacteria</taxon>
        <taxon>Thermotogati</taxon>
        <taxon>Deinococcota</taxon>
        <taxon>Deinococci</taxon>
        <taxon>Deinococcales</taxon>
        <taxon>Deinococcaceae</taxon>
        <taxon>Deinococcus</taxon>
    </lineage>
</organism>